<dbReference type="PANTHER" id="PTHR22789:SF0">
    <property type="entry name" value="3-OXO-TETRONATE 4-PHOSPHATE DECARBOXYLASE-RELATED"/>
    <property type="match status" value="1"/>
</dbReference>
<reference evidence="4 5" key="1">
    <citation type="submission" date="2024-09" db="EMBL/GenBank/DDBJ databases">
        <authorList>
            <person name="Sun Q."/>
            <person name="Mori K."/>
        </authorList>
    </citation>
    <scope>NUCLEOTIDE SEQUENCE [LARGE SCALE GENOMIC DNA]</scope>
    <source>
        <strain evidence="4 5">TBRC 4938</strain>
    </source>
</reference>
<proteinExistence type="predicted"/>
<protein>
    <submittedName>
        <fullName evidence="4">Class II aldolase/adducin family protein</fullName>
    </submittedName>
</protein>
<dbReference type="RefSeq" id="WP_377258078.1">
    <property type="nucleotide sequence ID" value="NZ_JBHMAA010000008.1"/>
</dbReference>
<sequence>MSELELRKSVLDVVAKLEERGFNHGSSGNVSARIGADILITPTGGNSATMTAEGLVRLDAEGRTVGEGIPSSEWHMHLAILNAYPHVQAVIHTHADCCVALSCLARPIPAFHYMIASFGGNDVPCAPYATFGTRALADGAVEALRGRKACLLANHGMLVAGASLQSAFDLTVKLETLARQYILARQAGEPVIIPDEEMIRVAERYKGYGRSRLPG</sequence>
<dbReference type="SUPFAM" id="SSF53639">
    <property type="entry name" value="AraD/HMP-PK domain-like"/>
    <property type="match status" value="1"/>
</dbReference>
<dbReference type="Proteomes" id="UP001589692">
    <property type="component" value="Unassembled WGS sequence"/>
</dbReference>
<dbReference type="InterPro" id="IPR001303">
    <property type="entry name" value="Aldolase_II/adducin_N"/>
</dbReference>
<evidence type="ECO:0000313" key="4">
    <source>
        <dbReference type="EMBL" id="MFB9948592.1"/>
    </source>
</evidence>
<dbReference type="EMBL" id="JBHMAA010000008">
    <property type="protein sequence ID" value="MFB9948592.1"/>
    <property type="molecule type" value="Genomic_DNA"/>
</dbReference>
<evidence type="ECO:0000313" key="5">
    <source>
        <dbReference type="Proteomes" id="UP001589692"/>
    </source>
</evidence>
<name>A0ABV6AFF9_9HYPH</name>
<comment type="caution">
    <text evidence="4">The sequence shown here is derived from an EMBL/GenBank/DDBJ whole genome shotgun (WGS) entry which is preliminary data.</text>
</comment>
<dbReference type="PANTHER" id="PTHR22789">
    <property type="entry name" value="FUCULOSE PHOSPHATE ALDOLASE"/>
    <property type="match status" value="1"/>
</dbReference>
<keyword evidence="1" id="KW-0479">Metal-binding</keyword>
<gene>
    <name evidence="4" type="ORF">ACFFP0_07005</name>
</gene>
<dbReference type="Pfam" id="PF00596">
    <property type="entry name" value="Aldolase_II"/>
    <property type="match status" value="1"/>
</dbReference>
<keyword evidence="5" id="KW-1185">Reference proteome</keyword>
<evidence type="ECO:0000259" key="3">
    <source>
        <dbReference type="SMART" id="SM01007"/>
    </source>
</evidence>
<evidence type="ECO:0000256" key="1">
    <source>
        <dbReference type="ARBA" id="ARBA00022723"/>
    </source>
</evidence>
<dbReference type="InterPro" id="IPR050197">
    <property type="entry name" value="Aldolase_class_II_sugar_metab"/>
</dbReference>
<accession>A0ABV6AFF9</accession>
<keyword evidence="2" id="KW-0456">Lyase</keyword>
<dbReference type="InterPro" id="IPR036409">
    <property type="entry name" value="Aldolase_II/adducin_N_sf"/>
</dbReference>
<organism evidence="4 5">
    <name type="scientific">Rhizobium puerariae</name>
    <dbReference type="NCBI Taxonomy" id="1585791"/>
    <lineage>
        <taxon>Bacteria</taxon>
        <taxon>Pseudomonadati</taxon>
        <taxon>Pseudomonadota</taxon>
        <taxon>Alphaproteobacteria</taxon>
        <taxon>Hyphomicrobiales</taxon>
        <taxon>Rhizobiaceae</taxon>
        <taxon>Rhizobium/Agrobacterium group</taxon>
        <taxon>Rhizobium</taxon>
    </lineage>
</organism>
<dbReference type="Gene3D" id="3.40.225.10">
    <property type="entry name" value="Class II aldolase/adducin N-terminal domain"/>
    <property type="match status" value="1"/>
</dbReference>
<feature type="domain" description="Class II aldolase/adducin N-terminal" evidence="3">
    <location>
        <begin position="8"/>
        <end position="182"/>
    </location>
</feature>
<dbReference type="SMART" id="SM01007">
    <property type="entry name" value="Aldolase_II"/>
    <property type="match status" value="1"/>
</dbReference>
<evidence type="ECO:0000256" key="2">
    <source>
        <dbReference type="ARBA" id="ARBA00023239"/>
    </source>
</evidence>